<comment type="caution">
    <text evidence="3">The sequence shown here is derived from an EMBL/GenBank/DDBJ whole genome shotgun (WGS) entry which is preliminary data.</text>
</comment>
<evidence type="ECO:0000313" key="3">
    <source>
        <dbReference type="EMBL" id="KAK7582137.1"/>
    </source>
</evidence>
<proteinExistence type="predicted"/>
<name>A0AAN9TD20_9HEMI</name>
<keyword evidence="2" id="KW-0812">Transmembrane</keyword>
<evidence type="ECO:0000256" key="2">
    <source>
        <dbReference type="SAM" id="Phobius"/>
    </source>
</evidence>
<dbReference type="EMBL" id="JBBCAQ010000033">
    <property type="protein sequence ID" value="KAK7582137.1"/>
    <property type="molecule type" value="Genomic_DNA"/>
</dbReference>
<reference evidence="3 4" key="1">
    <citation type="submission" date="2024-03" db="EMBL/GenBank/DDBJ databases">
        <title>Adaptation during the transition from Ophiocordyceps entomopathogen to insect associate is accompanied by gene loss and intensified selection.</title>
        <authorList>
            <person name="Ward C.M."/>
            <person name="Onetto C.A."/>
            <person name="Borneman A.R."/>
        </authorList>
    </citation>
    <scope>NUCLEOTIDE SEQUENCE [LARGE SCALE GENOMIC DNA]</scope>
    <source>
        <strain evidence="3">AWRI1</strain>
        <tissue evidence="3">Single Adult Female</tissue>
    </source>
</reference>
<feature type="transmembrane region" description="Helical" evidence="2">
    <location>
        <begin position="313"/>
        <end position="331"/>
    </location>
</feature>
<dbReference type="Proteomes" id="UP001367676">
    <property type="component" value="Unassembled WGS sequence"/>
</dbReference>
<dbReference type="InterPro" id="IPR037660">
    <property type="entry name" value="CCDC51"/>
</dbReference>
<gene>
    <name evidence="3" type="ORF">V9T40_013582</name>
</gene>
<dbReference type="PANTHER" id="PTHR28624:SF1">
    <property type="entry name" value="MITOCHONDRIAL POTASSIUM CHANNEL"/>
    <property type="match status" value="1"/>
</dbReference>
<protein>
    <recommendedName>
        <fullName evidence="5">Coiled-coil domain-containing protein 51</fullName>
    </recommendedName>
</protein>
<keyword evidence="2" id="KW-1133">Transmembrane helix</keyword>
<dbReference type="PANTHER" id="PTHR28624">
    <property type="entry name" value="COILED-COIL DOMAIN-CONTAINING PROTEIN 51"/>
    <property type="match status" value="1"/>
</dbReference>
<feature type="coiled-coil region" evidence="1">
    <location>
        <begin position="66"/>
        <end position="107"/>
    </location>
</feature>
<keyword evidence="1" id="KW-0175">Coiled coil</keyword>
<sequence>MISFYLRKPIHINLLRQCSILKALPIANYSQISTESPLVSGKFVSVQNKVYDFMKWYEQLTGIDEIRASQNKVIEAQDRFAAAQEKRREVTLELNDIKNKIKDLQEELSTIPRGEERYIALITKEHKLLKEEIRLTDKFNLYEREERELFTTLTSTVKDSHEKERIQANKTKYLSIIGSVVGALIGIIGSTLNNRSKMSELRKMVVSSTEESKAELSKVCKELEEVSQTFSTSNLNEEINRQLQNISEKLQVPALDVSSTQNIEVLFSRLEKKMNSLLHKVELAEHPSEPRESIFNSDFEKNYPYFYSFKDDVSYALISCFSVYCLYRLFFP</sequence>
<evidence type="ECO:0000313" key="4">
    <source>
        <dbReference type="Proteomes" id="UP001367676"/>
    </source>
</evidence>
<accession>A0AAN9TD20</accession>
<evidence type="ECO:0008006" key="5">
    <source>
        <dbReference type="Google" id="ProtNLM"/>
    </source>
</evidence>
<organism evidence="3 4">
    <name type="scientific">Parthenolecanium corni</name>
    <dbReference type="NCBI Taxonomy" id="536013"/>
    <lineage>
        <taxon>Eukaryota</taxon>
        <taxon>Metazoa</taxon>
        <taxon>Ecdysozoa</taxon>
        <taxon>Arthropoda</taxon>
        <taxon>Hexapoda</taxon>
        <taxon>Insecta</taxon>
        <taxon>Pterygota</taxon>
        <taxon>Neoptera</taxon>
        <taxon>Paraneoptera</taxon>
        <taxon>Hemiptera</taxon>
        <taxon>Sternorrhyncha</taxon>
        <taxon>Coccoidea</taxon>
        <taxon>Coccidae</taxon>
        <taxon>Parthenolecanium</taxon>
    </lineage>
</organism>
<evidence type="ECO:0000256" key="1">
    <source>
        <dbReference type="SAM" id="Coils"/>
    </source>
</evidence>
<dbReference type="AlphaFoldDB" id="A0AAN9TD20"/>
<keyword evidence="2" id="KW-0472">Membrane</keyword>
<keyword evidence="4" id="KW-1185">Reference proteome</keyword>
<feature type="transmembrane region" description="Helical" evidence="2">
    <location>
        <begin position="173"/>
        <end position="192"/>
    </location>
</feature>